<feature type="modified residue" description="4-aspartylphosphate" evidence="1">
    <location>
        <position position="60"/>
    </location>
</feature>
<evidence type="ECO:0000313" key="4">
    <source>
        <dbReference type="Proteomes" id="UP000585050"/>
    </source>
</evidence>
<gene>
    <name evidence="3" type="ORF">HGP29_09585</name>
</gene>
<dbReference type="AlphaFoldDB" id="A0A7X8XVL4"/>
<dbReference type="SMART" id="SM00448">
    <property type="entry name" value="REC"/>
    <property type="match status" value="1"/>
</dbReference>
<accession>A0A7X8XVL4</accession>
<organism evidence="3 4">
    <name type="scientific">Flammeovirga agarivorans</name>
    <dbReference type="NCBI Taxonomy" id="2726742"/>
    <lineage>
        <taxon>Bacteria</taxon>
        <taxon>Pseudomonadati</taxon>
        <taxon>Bacteroidota</taxon>
        <taxon>Cytophagia</taxon>
        <taxon>Cytophagales</taxon>
        <taxon>Flammeovirgaceae</taxon>
        <taxon>Flammeovirga</taxon>
    </lineage>
</organism>
<feature type="domain" description="Response regulatory" evidence="2">
    <location>
        <begin position="7"/>
        <end position="130"/>
    </location>
</feature>
<protein>
    <submittedName>
        <fullName evidence="3">Response regulator</fullName>
    </submittedName>
</protein>
<keyword evidence="4" id="KW-1185">Reference proteome</keyword>
<dbReference type="GO" id="GO:0000160">
    <property type="term" value="P:phosphorelay signal transduction system"/>
    <property type="evidence" value="ECO:0007669"/>
    <property type="project" value="InterPro"/>
</dbReference>
<evidence type="ECO:0000313" key="3">
    <source>
        <dbReference type="EMBL" id="NLR91457.1"/>
    </source>
</evidence>
<evidence type="ECO:0000259" key="2">
    <source>
        <dbReference type="PROSITE" id="PS50110"/>
    </source>
</evidence>
<evidence type="ECO:0000256" key="1">
    <source>
        <dbReference type="PROSITE-ProRule" id="PRU00169"/>
    </source>
</evidence>
<dbReference type="InterPro" id="IPR011006">
    <property type="entry name" value="CheY-like_superfamily"/>
</dbReference>
<dbReference type="PANTHER" id="PTHR44520:SF2">
    <property type="entry name" value="RESPONSE REGULATOR RCP1"/>
    <property type="match status" value="1"/>
</dbReference>
<dbReference type="Gene3D" id="3.40.50.2300">
    <property type="match status" value="1"/>
</dbReference>
<proteinExistence type="predicted"/>
<dbReference type="PANTHER" id="PTHR44520">
    <property type="entry name" value="RESPONSE REGULATOR RCP1-RELATED"/>
    <property type="match status" value="1"/>
</dbReference>
<reference evidence="3 4" key="1">
    <citation type="submission" date="2020-04" db="EMBL/GenBank/DDBJ databases">
        <title>Flammeovirga sp. SR4, a novel species isolated from seawater.</title>
        <authorList>
            <person name="Wang X."/>
        </authorList>
    </citation>
    <scope>NUCLEOTIDE SEQUENCE [LARGE SCALE GENOMIC DNA]</scope>
    <source>
        <strain evidence="3 4">SR4</strain>
    </source>
</reference>
<dbReference type="SUPFAM" id="SSF52172">
    <property type="entry name" value="CheY-like"/>
    <property type="match status" value="1"/>
</dbReference>
<comment type="caution">
    <text evidence="3">The sequence shown here is derived from an EMBL/GenBank/DDBJ whole genome shotgun (WGS) entry which is preliminary data.</text>
</comment>
<dbReference type="PROSITE" id="PS50110">
    <property type="entry name" value="RESPONSE_REGULATORY"/>
    <property type="match status" value="1"/>
</dbReference>
<dbReference type="Pfam" id="PF00072">
    <property type="entry name" value="Response_reg"/>
    <property type="match status" value="1"/>
</dbReference>
<dbReference type="RefSeq" id="WP_168882179.1">
    <property type="nucleotide sequence ID" value="NZ_JABAIL010000003.1"/>
</dbReference>
<sequence length="135" mass="15556">MTEQPKNILLVDDDEATNFLNEMILDEMGCAKSIHIATDGQKALNHLNAHFNDVDLIMLDINMPRMNGWEFLEKYKSLDKSHRAKIVIIMVTTSFNHDDKEKAENMAEISGFLNKPLTKEKMSALLEHYFDDQEV</sequence>
<name>A0A7X8XVL4_9BACT</name>
<keyword evidence="1" id="KW-0597">Phosphoprotein</keyword>
<dbReference type="InterPro" id="IPR001789">
    <property type="entry name" value="Sig_transdc_resp-reg_receiver"/>
</dbReference>
<dbReference type="InterPro" id="IPR052893">
    <property type="entry name" value="TCS_response_regulator"/>
</dbReference>
<dbReference type="EMBL" id="JABAIL010000003">
    <property type="protein sequence ID" value="NLR91457.1"/>
    <property type="molecule type" value="Genomic_DNA"/>
</dbReference>
<dbReference type="Proteomes" id="UP000585050">
    <property type="component" value="Unassembled WGS sequence"/>
</dbReference>